<organism evidence="1 2">
    <name type="scientific">Capsicum annuum</name>
    <name type="common">Capsicum pepper</name>
    <dbReference type="NCBI Taxonomy" id="4072"/>
    <lineage>
        <taxon>Eukaryota</taxon>
        <taxon>Viridiplantae</taxon>
        <taxon>Streptophyta</taxon>
        <taxon>Embryophyta</taxon>
        <taxon>Tracheophyta</taxon>
        <taxon>Spermatophyta</taxon>
        <taxon>Magnoliopsida</taxon>
        <taxon>eudicotyledons</taxon>
        <taxon>Gunneridae</taxon>
        <taxon>Pentapetalae</taxon>
        <taxon>asterids</taxon>
        <taxon>lamiids</taxon>
        <taxon>Solanales</taxon>
        <taxon>Solanaceae</taxon>
        <taxon>Solanoideae</taxon>
        <taxon>Capsiceae</taxon>
        <taxon>Capsicum</taxon>
    </lineage>
</organism>
<comment type="caution">
    <text evidence="1">The sequence shown here is derived from an EMBL/GenBank/DDBJ whole genome shotgun (WGS) entry which is preliminary data.</text>
</comment>
<keyword evidence="2" id="KW-1185">Reference proteome</keyword>
<evidence type="ECO:0000313" key="2">
    <source>
        <dbReference type="Proteomes" id="UP000222542"/>
    </source>
</evidence>
<dbReference type="EMBL" id="AYRZ02000001">
    <property type="protein sequence ID" value="PHT94878.1"/>
    <property type="molecule type" value="Genomic_DNA"/>
</dbReference>
<proteinExistence type="predicted"/>
<dbReference type="Gramene" id="PHT94878">
    <property type="protein sequence ID" value="PHT94878"/>
    <property type="gene ID" value="T459_02760"/>
</dbReference>
<evidence type="ECO:0000313" key="1">
    <source>
        <dbReference type="EMBL" id="PHT94878.1"/>
    </source>
</evidence>
<gene>
    <name evidence="1" type="ORF">T459_02760</name>
</gene>
<name>A0A2G3AL06_CAPAN</name>
<dbReference type="AlphaFoldDB" id="A0A2G3AL06"/>
<sequence length="71" mass="8151">MEQVNYEALRLKMEGQLRNLAETSNQQVSDLNLSLSDDFFLNIKEILEDTIETLVDLQKQIGLIGLKEHFG</sequence>
<reference evidence="1 2" key="1">
    <citation type="journal article" date="2014" name="Nat. Genet.">
        <title>Genome sequence of the hot pepper provides insights into the evolution of pungency in Capsicum species.</title>
        <authorList>
            <person name="Kim S."/>
            <person name="Park M."/>
            <person name="Yeom S.I."/>
            <person name="Kim Y.M."/>
            <person name="Lee J.M."/>
            <person name="Lee H.A."/>
            <person name="Seo E."/>
            <person name="Choi J."/>
            <person name="Cheong K."/>
            <person name="Kim K.T."/>
            <person name="Jung K."/>
            <person name="Lee G.W."/>
            <person name="Oh S.K."/>
            <person name="Bae C."/>
            <person name="Kim S.B."/>
            <person name="Lee H.Y."/>
            <person name="Kim S.Y."/>
            <person name="Kim M.S."/>
            <person name="Kang B.C."/>
            <person name="Jo Y.D."/>
            <person name="Yang H.B."/>
            <person name="Jeong H.J."/>
            <person name="Kang W.H."/>
            <person name="Kwon J.K."/>
            <person name="Shin C."/>
            <person name="Lim J.Y."/>
            <person name="Park J.H."/>
            <person name="Huh J.H."/>
            <person name="Kim J.S."/>
            <person name="Kim B.D."/>
            <person name="Cohen O."/>
            <person name="Paran I."/>
            <person name="Suh M.C."/>
            <person name="Lee S.B."/>
            <person name="Kim Y.K."/>
            <person name="Shin Y."/>
            <person name="Noh S.J."/>
            <person name="Park J."/>
            <person name="Seo Y.S."/>
            <person name="Kwon S.Y."/>
            <person name="Kim H.A."/>
            <person name="Park J.M."/>
            <person name="Kim H.J."/>
            <person name="Choi S.B."/>
            <person name="Bosland P.W."/>
            <person name="Reeves G."/>
            <person name="Jo S.H."/>
            <person name="Lee B.W."/>
            <person name="Cho H.T."/>
            <person name="Choi H.S."/>
            <person name="Lee M.S."/>
            <person name="Yu Y."/>
            <person name="Do Choi Y."/>
            <person name="Park B.S."/>
            <person name="van Deynze A."/>
            <person name="Ashrafi H."/>
            <person name="Hill T."/>
            <person name="Kim W.T."/>
            <person name="Pai H.S."/>
            <person name="Ahn H.K."/>
            <person name="Yeam I."/>
            <person name="Giovannoni J.J."/>
            <person name="Rose J.K."/>
            <person name="Sorensen I."/>
            <person name="Lee S.J."/>
            <person name="Kim R.W."/>
            <person name="Choi I.Y."/>
            <person name="Choi B.S."/>
            <person name="Lim J.S."/>
            <person name="Lee Y.H."/>
            <person name="Choi D."/>
        </authorList>
    </citation>
    <scope>NUCLEOTIDE SEQUENCE [LARGE SCALE GENOMIC DNA]</scope>
    <source>
        <strain evidence="2">cv. CM334</strain>
    </source>
</reference>
<protein>
    <submittedName>
        <fullName evidence="1">Uncharacterized protein</fullName>
    </submittedName>
</protein>
<dbReference type="Proteomes" id="UP000222542">
    <property type="component" value="Unassembled WGS sequence"/>
</dbReference>
<reference evidence="1 2" key="2">
    <citation type="journal article" date="2017" name="Genome Biol.">
        <title>New reference genome sequences of hot pepper reveal the massive evolution of plant disease-resistance genes by retroduplication.</title>
        <authorList>
            <person name="Kim S."/>
            <person name="Park J."/>
            <person name="Yeom S.I."/>
            <person name="Kim Y.M."/>
            <person name="Seo E."/>
            <person name="Kim K.T."/>
            <person name="Kim M.S."/>
            <person name="Lee J.M."/>
            <person name="Cheong K."/>
            <person name="Shin H.S."/>
            <person name="Kim S.B."/>
            <person name="Han K."/>
            <person name="Lee J."/>
            <person name="Park M."/>
            <person name="Lee H.A."/>
            <person name="Lee H.Y."/>
            <person name="Lee Y."/>
            <person name="Oh S."/>
            <person name="Lee J.H."/>
            <person name="Choi E."/>
            <person name="Choi E."/>
            <person name="Lee S.E."/>
            <person name="Jeon J."/>
            <person name="Kim H."/>
            <person name="Choi G."/>
            <person name="Song H."/>
            <person name="Lee J."/>
            <person name="Lee S.C."/>
            <person name="Kwon J.K."/>
            <person name="Lee H.Y."/>
            <person name="Koo N."/>
            <person name="Hong Y."/>
            <person name="Kim R.W."/>
            <person name="Kang W.H."/>
            <person name="Huh J.H."/>
            <person name="Kang B.C."/>
            <person name="Yang T.J."/>
            <person name="Lee Y.H."/>
            <person name="Bennetzen J.L."/>
            <person name="Choi D."/>
        </authorList>
    </citation>
    <scope>NUCLEOTIDE SEQUENCE [LARGE SCALE GENOMIC DNA]</scope>
    <source>
        <strain evidence="2">cv. CM334</strain>
    </source>
</reference>
<accession>A0A2G3AL06</accession>